<comment type="caution">
    <text evidence="2">The sequence shown here is derived from an EMBL/GenBank/DDBJ whole genome shotgun (WGS) entry which is preliminary data.</text>
</comment>
<dbReference type="PANTHER" id="PTHR31836:SF28">
    <property type="entry name" value="SRCR DOMAIN-CONTAINING PROTEIN-RELATED"/>
    <property type="match status" value="1"/>
</dbReference>
<evidence type="ECO:0000313" key="3">
    <source>
        <dbReference type="Proteomes" id="UP001221757"/>
    </source>
</evidence>
<sequence length="95" mass="10064">SPSDLLPLNGGYGACGWQIQNGDHAVALGPVHWDSESYCGHTITAQYKGKSVTATVADLCPGCAGDHIDLTSSAMAVIDSSYINDRVITVNWHFN</sequence>
<reference evidence="2" key="1">
    <citation type="submission" date="2023-03" db="EMBL/GenBank/DDBJ databases">
        <title>Massive genome expansion in bonnet fungi (Mycena s.s.) driven by repeated elements and novel gene families across ecological guilds.</title>
        <authorList>
            <consortium name="Lawrence Berkeley National Laboratory"/>
            <person name="Harder C.B."/>
            <person name="Miyauchi S."/>
            <person name="Viragh M."/>
            <person name="Kuo A."/>
            <person name="Thoen E."/>
            <person name="Andreopoulos B."/>
            <person name="Lu D."/>
            <person name="Skrede I."/>
            <person name="Drula E."/>
            <person name="Henrissat B."/>
            <person name="Morin E."/>
            <person name="Kohler A."/>
            <person name="Barry K."/>
            <person name="LaButti K."/>
            <person name="Morin E."/>
            <person name="Salamov A."/>
            <person name="Lipzen A."/>
            <person name="Mereny Z."/>
            <person name="Hegedus B."/>
            <person name="Baldrian P."/>
            <person name="Stursova M."/>
            <person name="Weitz H."/>
            <person name="Taylor A."/>
            <person name="Grigoriev I.V."/>
            <person name="Nagy L.G."/>
            <person name="Martin F."/>
            <person name="Kauserud H."/>
        </authorList>
    </citation>
    <scope>NUCLEOTIDE SEQUENCE</scope>
    <source>
        <strain evidence="2">CBHHK067</strain>
    </source>
</reference>
<evidence type="ECO:0000256" key="1">
    <source>
        <dbReference type="ARBA" id="ARBA00022729"/>
    </source>
</evidence>
<accession>A0AAD7H303</accession>
<dbReference type="InterPro" id="IPR036908">
    <property type="entry name" value="RlpA-like_sf"/>
</dbReference>
<dbReference type="Proteomes" id="UP001221757">
    <property type="component" value="Unassembled WGS sequence"/>
</dbReference>
<name>A0AAD7H303_MYCRO</name>
<feature type="non-terminal residue" evidence="2">
    <location>
        <position position="1"/>
    </location>
</feature>
<dbReference type="Gene3D" id="2.40.40.10">
    <property type="entry name" value="RlpA-like domain"/>
    <property type="match status" value="1"/>
</dbReference>
<dbReference type="CDD" id="cd22191">
    <property type="entry name" value="DPBB_RlpA_EXP_N-like"/>
    <property type="match status" value="1"/>
</dbReference>
<evidence type="ECO:0000313" key="2">
    <source>
        <dbReference type="EMBL" id="KAJ7710700.1"/>
    </source>
</evidence>
<dbReference type="EMBL" id="JARKIE010000001">
    <property type="protein sequence ID" value="KAJ7710700.1"/>
    <property type="molecule type" value="Genomic_DNA"/>
</dbReference>
<proteinExistence type="predicted"/>
<gene>
    <name evidence="2" type="ORF">B0H17DRAFT_914873</name>
</gene>
<keyword evidence="1" id="KW-0732">Signal</keyword>
<organism evidence="2 3">
    <name type="scientific">Mycena rosella</name>
    <name type="common">Pink bonnet</name>
    <name type="synonym">Agaricus rosellus</name>
    <dbReference type="NCBI Taxonomy" id="1033263"/>
    <lineage>
        <taxon>Eukaryota</taxon>
        <taxon>Fungi</taxon>
        <taxon>Dikarya</taxon>
        <taxon>Basidiomycota</taxon>
        <taxon>Agaricomycotina</taxon>
        <taxon>Agaricomycetes</taxon>
        <taxon>Agaricomycetidae</taxon>
        <taxon>Agaricales</taxon>
        <taxon>Marasmiineae</taxon>
        <taxon>Mycenaceae</taxon>
        <taxon>Mycena</taxon>
    </lineage>
</organism>
<keyword evidence="3" id="KW-1185">Reference proteome</keyword>
<dbReference type="PANTHER" id="PTHR31836">
    <property type="match status" value="1"/>
</dbReference>
<protein>
    <submittedName>
        <fullName evidence="2">RlpA-like double-psi beta-barrel-protein domain-containing protein-containing protein</fullName>
    </submittedName>
</protein>
<dbReference type="AlphaFoldDB" id="A0AAD7H303"/>
<dbReference type="SUPFAM" id="SSF50685">
    <property type="entry name" value="Barwin-like endoglucanases"/>
    <property type="match status" value="1"/>
</dbReference>
<dbReference type="InterPro" id="IPR051477">
    <property type="entry name" value="Expansin_CellWall"/>
</dbReference>